<organism evidence="2 3">
    <name type="scientific">Myceligenerans crystallogenes</name>
    <dbReference type="NCBI Taxonomy" id="316335"/>
    <lineage>
        <taxon>Bacteria</taxon>
        <taxon>Bacillati</taxon>
        <taxon>Actinomycetota</taxon>
        <taxon>Actinomycetes</taxon>
        <taxon>Micrococcales</taxon>
        <taxon>Promicromonosporaceae</taxon>
        <taxon>Myceligenerans</taxon>
    </lineage>
</organism>
<evidence type="ECO:0000313" key="3">
    <source>
        <dbReference type="Proteomes" id="UP001501094"/>
    </source>
</evidence>
<dbReference type="EMBL" id="BAAANL010000003">
    <property type="protein sequence ID" value="GAA1858896.1"/>
    <property type="molecule type" value="Genomic_DNA"/>
</dbReference>
<dbReference type="Proteomes" id="UP001501094">
    <property type="component" value="Unassembled WGS sequence"/>
</dbReference>
<comment type="caution">
    <text evidence="2">The sequence shown here is derived from an EMBL/GenBank/DDBJ whole genome shotgun (WGS) entry which is preliminary data.</text>
</comment>
<name>A0ABN2NAT7_9MICO</name>
<proteinExistence type="predicted"/>
<reference evidence="2 3" key="1">
    <citation type="journal article" date="2019" name="Int. J. Syst. Evol. Microbiol.">
        <title>The Global Catalogue of Microorganisms (GCM) 10K type strain sequencing project: providing services to taxonomists for standard genome sequencing and annotation.</title>
        <authorList>
            <consortium name="The Broad Institute Genomics Platform"/>
            <consortium name="The Broad Institute Genome Sequencing Center for Infectious Disease"/>
            <person name="Wu L."/>
            <person name="Ma J."/>
        </authorList>
    </citation>
    <scope>NUCLEOTIDE SEQUENCE [LARGE SCALE GENOMIC DNA]</scope>
    <source>
        <strain evidence="2 3">JCM 14326</strain>
    </source>
</reference>
<feature type="region of interest" description="Disordered" evidence="1">
    <location>
        <begin position="1"/>
        <end position="22"/>
    </location>
</feature>
<sequence>MESGEQRVMQRRPSRTASHHETVESLAEEVLQGLADSRTALIYAPNTIGKTRLAQHLKERDHEGVALYNSFVEDVFNWDNERVVLKMDPESELFESIVTQGLDGAIINNFQSFTSDRIEPRIDFESGDISFGIHKGDDDSADGIKISRAEESIFVWSVYYSVLSEAVETLSDSPDRRSTAAYDQLTLAVVDDPVSSMDDSRIVSVALALAELTRRASKLDLKFVISTHHALFFNVLFNSLRRKDNLSYVLARGPAAGWTLARQPRDSPFSYHLGIIDDLQGAISANSIERVHFNQFRALLEKTANFLGYTGGWGDLLVGPDAALMTKILNLYSHDRFADIDSADVVEEYKEAFRSEFQEFLKTFRWARQ</sequence>
<evidence type="ECO:0000256" key="1">
    <source>
        <dbReference type="SAM" id="MobiDB-lite"/>
    </source>
</evidence>
<gene>
    <name evidence="2" type="ORF">GCM10009751_15420</name>
</gene>
<keyword evidence="3" id="KW-1185">Reference proteome</keyword>
<accession>A0ABN2NAT7</accession>
<evidence type="ECO:0000313" key="2">
    <source>
        <dbReference type="EMBL" id="GAA1858896.1"/>
    </source>
</evidence>
<protein>
    <submittedName>
        <fullName evidence="2">AAA family ATPase</fullName>
    </submittedName>
</protein>